<keyword evidence="3" id="KW-1185">Reference proteome</keyword>
<evidence type="ECO:0000313" key="2">
    <source>
        <dbReference type="EMBL" id="OXA52203.1"/>
    </source>
</evidence>
<name>A0A226E3N4_FOLCA</name>
<evidence type="ECO:0008006" key="4">
    <source>
        <dbReference type="Google" id="ProtNLM"/>
    </source>
</evidence>
<organism evidence="2 3">
    <name type="scientific">Folsomia candida</name>
    <name type="common">Springtail</name>
    <dbReference type="NCBI Taxonomy" id="158441"/>
    <lineage>
        <taxon>Eukaryota</taxon>
        <taxon>Metazoa</taxon>
        <taxon>Ecdysozoa</taxon>
        <taxon>Arthropoda</taxon>
        <taxon>Hexapoda</taxon>
        <taxon>Collembola</taxon>
        <taxon>Entomobryomorpha</taxon>
        <taxon>Isotomoidea</taxon>
        <taxon>Isotomidae</taxon>
        <taxon>Proisotominae</taxon>
        <taxon>Folsomia</taxon>
    </lineage>
</organism>
<sequence>MKTQILLWIFLVICLRPSYGIICYVCESKETISTVTISEGEGQTQTIPFVMVEGTTAKNDDTTFKPGPIDSGPGANYSHPNVTTEPPRPLLEQVPCLDSKKKSDKGKWSQDECDSRYRACFKLSGEIVEPNGKEMVISAITQRGCFNPTDDSFKQQGKLGECVDATSGTGDLTKKATLCVCDDENKGEMLCNRSTVKIGSPKHVILFVTLVTGFSLST</sequence>
<dbReference type="EMBL" id="LNIX01000007">
    <property type="protein sequence ID" value="OXA52203.1"/>
    <property type="molecule type" value="Genomic_DNA"/>
</dbReference>
<keyword evidence="1" id="KW-0732">Signal</keyword>
<evidence type="ECO:0000256" key="1">
    <source>
        <dbReference type="SAM" id="SignalP"/>
    </source>
</evidence>
<gene>
    <name evidence="2" type="ORF">Fcan01_13481</name>
</gene>
<accession>A0A226E3N4</accession>
<comment type="caution">
    <text evidence="2">The sequence shown here is derived from an EMBL/GenBank/DDBJ whole genome shotgun (WGS) entry which is preliminary data.</text>
</comment>
<feature type="chain" id="PRO_5012556316" description="Protein sleepless" evidence="1">
    <location>
        <begin position="21"/>
        <end position="218"/>
    </location>
</feature>
<protein>
    <recommendedName>
        <fullName evidence="4">Protein sleepless</fullName>
    </recommendedName>
</protein>
<dbReference type="Proteomes" id="UP000198287">
    <property type="component" value="Unassembled WGS sequence"/>
</dbReference>
<feature type="signal peptide" evidence="1">
    <location>
        <begin position="1"/>
        <end position="20"/>
    </location>
</feature>
<reference evidence="2 3" key="1">
    <citation type="submission" date="2015-12" db="EMBL/GenBank/DDBJ databases">
        <title>The genome of Folsomia candida.</title>
        <authorList>
            <person name="Faddeeva A."/>
            <person name="Derks M.F."/>
            <person name="Anvar Y."/>
            <person name="Smit S."/>
            <person name="Van Straalen N."/>
            <person name="Roelofs D."/>
        </authorList>
    </citation>
    <scope>NUCLEOTIDE SEQUENCE [LARGE SCALE GENOMIC DNA]</scope>
    <source>
        <strain evidence="2 3">VU population</strain>
        <tissue evidence="2">Whole body</tissue>
    </source>
</reference>
<evidence type="ECO:0000313" key="3">
    <source>
        <dbReference type="Proteomes" id="UP000198287"/>
    </source>
</evidence>
<proteinExistence type="predicted"/>
<dbReference type="AlphaFoldDB" id="A0A226E3N4"/>